<gene>
    <name evidence="2" type="ORF">V6N12_047843</name>
</gene>
<organism evidence="2 3">
    <name type="scientific">Hibiscus sabdariffa</name>
    <name type="common">roselle</name>
    <dbReference type="NCBI Taxonomy" id="183260"/>
    <lineage>
        <taxon>Eukaryota</taxon>
        <taxon>Viridiplantae</taxon>
        <taxon>Streptophyta</taxon>
        <taxon>Embryophyta</taxon>
        <taxon>Tracheophyta</taxon>
        <taxon>Spermatophyta</taxon>
        <taxon>Magnoliopsida</taxon>
        <taxon>eudicotyledons</taxon>
        <taxon>Gunneridae</taxon>
        <taxon>Pentapetalae</taxon>
        <taxon>rosids</taxon>
        <taxon>malvids</taxon>
        <taxon>Malvales</taxon>
        <taxon>Malvaceae</taxon>
        <taxon>Malvoideae</taxon>
        <taxon>Hibiscus</taxon>
    </lineage>
</organism>
<sequence length="244" mass="27438">MRAADPVGGCYKYIFELNKQIARYQAELDLVNQQLSICKAQSMFTQYQQQQSAQKQKIASENDEEDRVNVVVDGQNSDGFNMFDSIRVDDQFSQYLNGVGSSSSPMYVHEVFDSIPVKVESETASNGIPSCKEQVLSDLGREMTPLFTDRRDEAFCFDSEGNAFSIVGEDIKPSFSFLDDKRDDQIYGWIENSNQVLFLVYLAFSSDKLVLKERAGGSVQHQLMHDLHGAASLFNFTNGKGIDK</sequence>
<protein>
    <recommendedName>
        <fullName evidence="4">LOB domain-containing protein</fullName>
    </recommendedName>
</protein>
<dbReference type="Proteomes" id="UP001472677">
    <property type="component" value="Unassembled WGS sequence"/>
</dbReference>
<proteinExistence type="predicted"/>
<evidence type="ECO:0008006" key="4">
    <source>
        <dbReference type="Google" id="ProtNLM"/>
    </source>
</evidence>
<evidence type="ECO:0000256" key="1">
    <source>
        <dbReference type="SAM" id="Coils"/>
    </source>
</evidence>
<reference evidence="2 3" key="1">
    <citation type="journal article" date="2024" name="G3 (Bethesda)">
        <title>Genome assembly of Hibiscus sabdariffa L. provides insights into metabolisms of medicinal natural products.</title>
        <authorList>
            <person name="Kim T."/>
        </authorList>
    </citation>
    <scope>NUCLEOTIDE SEQUENCE [LARGE SCALE GENOMIC DNA]</scope>
    <source>
        <strain evidence="2">TK-2024</strain>
        <tissue evidence="2">Old leaves</tissue>
    </source>
</reference>
<dbReference type="EMBL" id="JBBPBM010000043">
    <property type="protein sequence ID" value="KAK8523319.1"/>
    <property type="molecule type" value="Genomic_DNA"/>
</dbReference>
<evidence type="ECO:0000313" key="2">
    <source>
        <dbReference type="EMBL" id="KAK8523319.1"/>
    </source>
</evidence>
<evidence type="ECO:0000313" key="3">
    <source>
        <dbReference type="Proteomes" id="UP001472677"/>
    </source>
</evidence>
<keyword evidence="3" id="KW-1185">Reference proteome</keyword>
<accession>A0ABR2CUX3</accession>
<feature type="coiled-coil region" evidence="1">
    <location>
        <begin position="14"/>
        <end position="41"/>
    </location>
</feature>
<name>A0ABR2CUX3_9ROSI</name>
<keyword evidence="1" id="KW-0175">Coiled coil</keyword>
<comment type="caution">
    <text evidence="2">The sequence shown here is derived from an EMBL/GenBank/DDBJ whole genome shotgun (WGS) entry which is preliminary data.</text>
</comment>